<comment type="caution">
    <text evidence="1">The sequence shown here is derived from an EMBL/GenBank/DDBJ whole genome shotgun (WGS) entry which is preliminary data.</text>
</comment>
<gene>
    <name evidence="1" type="ORF">AVEN_7332_2</name>
</gene>
<accession>A0A4Y2BSE7</accession>
<sequence length="200" mass="22290">MFVPKTNNDIHYIPPTNDPSDYRDLILPAISSSLTYLRCKNALFAQLKIRRPSGKRKSACWFGVEAWTGGLPAQVSPSPSDRGSKLRGGGEGPVIWGLLGQLAGKLKAREAGKDLCSAYELDNPTNFMPGDEVIGDSFQSFLFQVCHWLPHMPRHCENTLRGIVKCRANFTRTAIIAVREVKPSEVGRERAMLREEEHPL</sequence>
<evidence type="ECO:0000313" key="1">
    <source>
        <dbReference type="EMBL" id="GBL94355.1"/>
    </source>
</evidence>
<protein>
    <submittedName>
        <fullName evidence="1">Uncharacterized protein</fullName>
    </submittedName>
</protein>
<evidence type="ECO:0000313" key="2">
    <source>
        <dbReference type="Proteomes" id="UP000499080"/>
    </source>
</evidence>
<reference evidence="1 2" key="1">
    <citation type="journal article" date="2019" name="Sci. Rep.">
        <title>Orb-weaving spider Araneus ventricosus genome elucidates the spidroin gene catalogue.</title>
        <authorList>
            <person name="Kono N."/>
            <person name="Nakamura H."/>
            <person name="Ohtoshi R."/>
            <person name="Moran D.A.P."/>
            <person name="Shinohara A."/>
            <person name="Yoshida Y."/>
            <person name="Fujiwara M."/>
            <person name="Mori M."/>
            <person name="Tomita M."/>
            <person name="Arakawa K."/>
        </authorList>
    </citation>
    <scope>NUCLEOTIDE SEQUENCE [LARGE SCALE GENOMIC DNA]</scope>
</reference>
<keyword evidence="2" id="KW-1185">Reference proteome</keyword>
<dbReference type="EMBL" id="BGPR01000102">
    <property type="protein sequence ID" value="GBL94355.1"/>
    <property type="molecule type" value="Genomic_DNA"/>
</dbReference>
<proteinExistence type="predicted"/>
<organism evidence="1 2">
    <name type="scientific">Araneus ventricosus</name>
    <name type="common">Orbweaver spider</name>
    <name type="synonym">Epeira ventricosa</name>
    <dbReference type="NCBI Taxonomy" id="182803"/>
    <lineage>
        <taxon>Eukaryota</taxon>
        <taxon>Metazoa</taxon>
        <taxon>Ecdysozoa</taxon>
        <taxon>Arthropoda</taxon>
        <taxon>Chelicerata</taxon>
        <taxon>Arachnida</taxon>
        <taxon>Araneae</taxon>
        <taxon>Araneomorphae</taxon>
        <taxon>Entelegynae</taxon>
        <taxon>Araneoidea</taxon>
        <taxon>Araneidae</taxon>
        <taxon>Araneus</taxon>
    </lineage>
</organism>
<dbReference type="AlphaFoldDB" id="A0A4Y2BSE7"/>
<name>A0A4Y2BSE7_ARAVE</name>
<dbReference type="Proteomes" id="UP000499080">
    <property type="component" value="Unassembled WGS sequence"/>
</dbReference>